<evidence type="ECO:0000256" key="3">
    <source>
        <dbReference type="ARBA" id="ARBA00012663"/>
    </source>
</evidence>
<feature type="domain" description="Glycoside hydrolase family 3 N-terminal" evidence="7">
    <location>
        <begin position="59"/>
        <end position="401"/>
    </location>
</feature>
<sequence>MGITRSCRLAALLVTGLLLSACAKMPEPSSNAAAMPTPTPETRREVAEDSIETMVQQMTLREKVGQLFMVRPDALDPEQTQQQIDDEYASGVTAVSEPMRRMLEQYPVGGICQFGKNIEDPEQIVRFNRELQESSKIPLLIAVDEEGGTVARLANNPAFHLTQYESAAAVGATGAPENARQMGQTIGGYLKQYGFTMDFAPVADVYTNEANTVIGDRAFSHDAATVATMANAMAQGLQEEQILPVFKHFPGHGDTAEDSHSGLAYTYRTREEMAQCEWLPFLTLSQSEENLCAVMVGHIAAPALDDSDTPASLSHKIVTQLLREELLADQDVLVVTDSLAMGAITELYEPGEAAVQAVQAGCDVILMPDGLADAFDAVMTAVQDGTIPEERINESVSRILKFKQKYAGL</sequence>
<dbReference type="InterPro" id="IPR036962">
    <property type="entry name" value="Glyco_hydro_3_N_sf"/>
</dbReference>
<dbReference type="Pfam" id="PF00933">
    <property type="entry name" value="Glyco_hydro_3"/>
    <property type="match status" value="1"/>
</dbReference>
<dbReference type="GO" id="GO:0009254">
    <property type="term" value="P:peptidoglycan turnover"/>
    <property type="evidence" value="ECO:0007669"/>
    <property type="project" value="TreeGrafter"/>
</dbReference>
<evidence type="ECO:0000256" key="2">
    <source>
        <dbReference type="ARBA" id="ARBA00005336"/>
    </source>
</evidence>
<reference evidence="8" key="2">
    <citation type="submission" date="2021-09" db="EMBL/GenBank/DDBJ databases">
        <authorList>
            <person name="Gilroy R."/>
        </authorList>
    </citation>
    <scope>NUCLEOTIDE SEQUENCE</scope>
    <source>
        <strain evidence="8">ChiBcec21-2208</strain>
    </source>
</reference>
<dbReference type="PANTHER" id="PTHR30480">
    <property type="entry name" value="BETA-HEXOSAMINIDASE-RELATED"/>
    <property type="match status" value="1"/>
</dbReference>
<reference evidence="8" key="1">
    <citation type="journal article" date="2021" name="PeerJ">
        <title>Extensive microbial diversity within the chicken gut microbiome revealed by metagenomics and culture.</title>
        <authorList>
            <person name="Gilroy R."/>
            <person name="Ravi A."/>
            <person name="Getino M."/>
            <person name="Pursley I."/>
            <person name="Horton D.L."/>
            <person name="Alikhan N.F."/>
            <person name="Baker D."/>
            <person name="Gharbi K."/>
            <person name="Hall N."/>
            <person name="Watson M."/>
            <person name="Adriaenssens E.M."/>
            <person name="Foster-Nyarko E."/>
            <person name="Jarju S."/>
            <person name="Secka A."/>
            <person name="Antonio M."/>
            <person name="Oren A."/>
            <person name="Chaudhuri R.R."/>
            <person name="La Ragione R."/>
            <person name="Hildebrand F."/>
            <person name="Pallen M.J."/>
        </authorList>
    </citation>
    <scope>NUCLEOTIDE SEQUENCE</scope>
    <source>
        <strain evidence="8">ChiBcec21-2208</strain>
    </source>
</reference>
<keyword evidence="6" id="KW-0732">Signal</keyword>
<gene>
    <name evidence="8" type="ORF">K8V20_10605</name>
</gene>
<dbReference type="GO" id="GO:0004563">
    <property type="term" value="F:beta-N-acetylhexosaminidase activity"/>
    <property type="evidence" value="ECO:0007669"/>
    <property type="project" value="UniProtKB-EC"/>
</dbReference>
<proteinExistence type="inferred from homology"/>
<evidence type="ECO:0000256" key="1">
    <source>
        <dbReference type="ARBA" id="ARBA00001231"/>
    </source>
</evidence>
<dbReference type="AlphaFoldDB" id="A0A921ILX0"/>
<comment type="caution">
    <text evidence="8">The sequence shown here is derived from an EMBL/GenBank/DDBJ whole genome shotgun (WGS) entry which is preliminary data.</text>
</comment>
<dbReference type="Gene3D" id="3.20.20.300">
    <property type="entry name" value="Glycoside hydrolase, family 3, N-terminal domain"/>
    <property type="match status" value="1"/>
</dbReference>
<feature type="signal peptide" evidence="6">
    <location>
        <begin position="1"/>
        <end position="23"/>
    </location>
</feature>
<dbReference type="InterPro" id="IPR017853">
    <property type="entry name" value="GH"/>
</dbReference>
<dbReference type="EMBL" id="DYVE01000274">
    <property type="protein sequence ID" value="HJG29076.1"/>
    <property type="molecule type" value="Genomic_DNA"/>
</dbReference>
<organism evidence="8 9">
    <name type="scientific">Subdoligranulum variabile</name>
    <dbReference type="NCBI Taxonomy" id="214851"/>
    <lineage>
        <taxon>Bacteria</taxon>
        <taxon>Bacillati</taxon>
        <taxon>Bacillota</taxon>
        <taxon>Clostridia</taxon>
        <taxon>Eubacteriales</taxon>
        <taxon>Oscillospiraceae</taxon>
        <taxon>Subdoligranulum</taxon>
    </lineage>
</organism>
<evidence type="ECO:0000313" key="8">
    <source>
        <dbReference type="EMBL" id="HJG29076.1"/>
    </source>
</evidence>
<evidence type="ECO:0000256" key="5">
    <source>
        <dbReference type="ARBA" id="ARBA00023295"/>
    </source>
</evidence>
<evidence type="ECO:0000256" key="4">
    <source>
        <dbReference type="ARBA" id="ARBA00022801"/>
    </source>
</evidence>
<evidence type="ECO:0000313" key="9">
    <source>
        <dbReference type="Proteomes" id="UP000782880"/>
    </source>
</evidence>
<dbReference type="SUPFAM" id="SSF51445">
    <property type="entry name" value="(Trans)glycosidases"/>
    <property type="match status" value="1"/>
</dbReference>
<comment type="similarity">
    <text evidence="2">Belongs to the glycosyl hydrolase 3 family.</text>
</comment>
<keyword evidence="5" id="KW-0326">Glycosidase</keyword>
<dbReference type="EC" id="3.2.1.52" evidence="3"/>
<comment type="catalytic activity">
    <reaction evidence="1">
        <text>Hydrolysis of terminal non-reducing N-acetyl-D-hexosamine residues in N-acetyl-beta-D-hexosaminides.</text>
        <dbReference type="EC" id="3.2.1.52"/>
    </reaction>
</comment>
<dbReference type="PANTHER" id="PTHR30480:SF13">
    <property type="entry name" value="BETA-HEXOSAMINIDASE"/>
    <property type="match status" value="1"/>
</dbReference>
<evidence type="ECO:0000256" key="6">
    <source>
        <dbReference type="SAM" id="SignalP"/>
    </source>
</evidence>
<dbReference type="PROSITE" id="PS51257">
    <property type="entry name" value="PROKAR_LIPOPROTEIN"/>
    <property type="match status" value="1"/>
</dbReference>
<keyword evidence="4 8" id="KW-0378">Hydrolase</keyword>
<dbReference type="GO" id="GO:0005975">
    <property type="term" value="P:carbohydrate metabolic process"/>
    <property type="evidence" value="ECO:0007669"/>
    <property type="project" value="InterPro"/>
</dbReference>
<feature type="chain" id="PRO_5038561895" description="beta-N-acetylhexosaminidase" evidence="6">
    <location>
        <begin position="24"/>
        <end position="409"/>
    </location>
</feature>
<dbReference type="InterPro" id="IPR050226">
    <property type="entry name" value="NagZ_Beta-hexosaminidase"/>
</dbReference>
<protein>
    <recommendedName>
        <fullName evidence="3">beta-N-acetylhexosaminidase</fullName>
        <ecNumber evidence="3">3.2.1.52</ecNumber>
    </recommendedName>
</protein>
<name>A0A921ILX0_9FIRM</name>
<dbReference type="InterPro" id="IPR001764">
    <property type="entry name" value="Glyco_hydro_3_N"/>
</dbReference>
<dbReference type="Proteomes" id="UP000782880">
    <property type="component" value="Unassembled WGS sequence"/>
</dbReference>
<accession>A0A921ILX0</accession>
<evidence type="ECO:0000259" key="7">
    <source>
        <dbReference type="Pfam" id="PF00933"/>
    </source>
</evidence>